<reference evidence="2 3" key="1">
    <citation type="submission" date="2020-09" db="EMBL/GenBank/DDBJ databases">
        <title>Paenibacillus sp. strain PR3 16S rRNA gene Genome sequencing and assembly.</title>
        <authorList>
            <person name="Kim J."/>
        </authorList>
    </citation>
    <scope>NUCLEOTIDE SEQUENCE [LARGE SCALE GENOMIC DNA]</scope>
    <source>
        <strain evidence="2 3">PR3</strain>
    </source>
</reference>
<evidence type="ECO:0000259" key="1">
    <source>
        <dbReference type="Pfam" id="PF01261"/>
    </source>
</evidence>
<evidence type="ECO:0000313" key="3">
    <source>
        <dbReference type="Proteomes" id="UP000609346"/>
    </source>
</evidence>
<proteinExistence type="predicted"/>
<dbReference type="InterPro" id="IPR013022">
    <property type="entry name" value="Xyl_isomerase-like_TIM-brl"/>
</dbReference>
<sequence>MGFGTLAHTFGCKPLAELAEEAGRSGIDFVQLALAKAIADIDTATGNLSPGLANHIGEQFDKNGVRIGVLGCYINPIEPDTALRRADIARFKEHIRFARDFGTSIVATETGRPDIWRHQAGDRYPEVAWSVLRDTVSELAEEAERWGVTIGLEPVAVHTLASPELMVRLLEEVPSSTLGVVLDPCNLFSASMELFEQCASIVDSAFELLGDRIVLAHLKDLDVSPEGSISETIIGQGAYDIASFIQRMHARKPFIDMSIEALKPETVAEALAYARAAAIGAVTV</sequence>
<keyword evidence="2" id="KW-0413">Isomerase</keyword>
<dbReference type="Proteomes" id="UP000609346">
    <property type="component" value="Unassembled WGS sequence"/>
</dbReference>
<dbReference type="GO" id="GO:0016853">
    <property type="term" value="F:isomerase activity"/>
    <property type="evidence" value="ECO:0007669"/>
    <property type="project" value="UniProtKB-KW"/>
</dbReference>
<accession>A0ABR8MYI3</accession>
<dbReference type="InterPro" id="IPR050312">
    <property type="entry name" value="IolE/XylAMocC-like"/>
</dbReference>
<dbReference type="Pfam" id="PF01261">
    <property type="entry name" value="AP_endonuc_2"/>
    <property type="match status" value="1"/>
</dbReference>
<comment type="caution">
    <text evidence="2">The sequence shown here is derived from an EMBL/GenBank/DDBJ whole genome shotgun (WGS) entry which is preliminary data.</text>
</comment>
<dbReference type="EMBL" id="JACXZA010000004">
    <property type="protein sequence ID" value="MBD3920665.1"/>
    <property type="molecule type" value="Genomic_DNA"/>
</dbReference>
<protein>
    <submittedName>
        <fullName evidence="2">Sugar phosphate isomerase/epimerase</fullName>
    </submittedName>
</protein>
<dbReference type="PANTHER" id="PTHR12110:SF21">
    <property type="entry name" value="XYLOSE ISOMERASE-LIKE TIM BARREL DOMAIN-CONTAINING PROTEIN"/>
    <property type="match status" value="1"/>
</dbReference>
<keyword evidence="3" id="KW-1185">Reference proteome</keyword>
<dbReference type="RefSeq" id="WP_191204945.1">
    <property type="nucleotide sequence ID" value="NZ_JACXZA010000004.1"/>
</dbReference>
<feature type="domain" description="Xylose isomerase-like TIM barrel" evidence="1">
    <location>
        <begin position="21"/>
        <end position="274"/>
    </location>
</feature>
<gene>
    <name evidence="2" type="ORF">H8B09_18010</name>
</gene>
<dbReference type="Gene3D" id="3.20.20.150">
    <property type="entry name" value="Divalent-metal-dependent TIM barrel enzymes"/>
    <property type="match status" value="1"/>
</dbReference>
<dbReference type="PANTHER" id="PTHR12110">
    <property type="entry name" value="HYDROXYPYRUVATE ISOMERASE"/>
    <property type="match status" value="1"/>
</dbReference>
<organism evidence="2 3">
    <name type="scientific">Paenibacillus terricola</name>
    <dbReference type="NCBI Taxonomy" id="2763503"/>
    <lineage>
        <taxon>Bacteria</taxon>
        <taxon>Bacillati</taxon>
        <taxon>Bacillota</taxon>
        <taxon>Bacilli</taxon>
        <taxon>Bacillales</taxon>
        <taxon>Paenibacillaceae</taxon>
        <taxon>Paenibacillus</taxon>
    </lineage>
</organism>
<evidence type="ECO:0000313" key="2">
    <source>
        <dbReference type="EMBL" id="MBD3920665.1"/>
    </source>
</evidence>
<dbReference type="InterPro" id="IPR036237">
    <property type="entry name" value="Xyl_isomerase-like_sf"/>
</dbReference>
<dbReference type="SUPFAM" id="SSF51658">
    <property type="entry name" value="Xylose isomerase-like"/>
    <property type="match status" value="1"/>
</dbReference>
<name>A0ABR8MYI3_9BACL</name>